<name>K9D4T9_SPHYA</name>
<reference evidence="3 4" key="1">
    <citation type="submission" date="2012-09" db="EMBL/GenBank/DDBJ databases">
        <title>The Genome Sequence of Sphingobium yanoikuyae ATCC 51230.</title>
        <authorList>
            <consortium name="The Broad Institute Genome Sequencing Platform"/>
            <person name="Earl A."/>
            <person name="Ward D."/>
            <person name="Feldgarden M."/>
            <person name="Gevers D."/>
            <person name="Huys G."/>
            <person name="Walker B."/>
            <person name="Young S.K."/>
            <person name="Zeng Q."/>
            <person name="Gargeya S."/>
            <person name="Fitzgerald M."/>
            <person name="Haas B."/>
            <person name="Abouelleil A."/>
            <person name="Alvarado L."/>
            <person name="Arachchi H.M."/>
            <person name="Berlin A.M."/>
            <person name="Chapman S.B."/>
            <person name="Goldberg J."/>
            <person name="Griggs A."/>
            <person name="Gujja S."/>
            <person name="Hansen M."/>
            <person name="Howarth C."/>
            <person name="Imamovic A."/>
            <person name="Larimer J."/>
            <person name="McCowen C."/>
            <person name="Montmayeur A."/>
            <person name="Murphy C."/>
            <person name="Neiman D."/>
            <person name="Pearson M."/>
            <person name="Priest M."/>
            <person name="Roberts A."/>
            <person name="Saif S."/>
            <person name="Shea T."/>
            <person name="Sisk P."/>
            <person name="Sykes S."/>
            <person name="Wortman J."/>
            <person name="Nusbaum C."/>
            <person name="Birren B."/>
        </authorList>
    </citation>
    <scope>NUCLEOTIDE SEQUENCE [LARGE SCALE GENOMIC DNA]</scope>
    <source>
        <strain evidence="3 4">ATCC 51230</strain>
    </source>
</reference>
<gene>
    <name evidence="3" type="ORF">HMPREF9718_03610</name>
</gene>
<keyword evidence="4" id="KW-1185">Reference proteome</keyword>
<dbReference type="HOGENOM" id="CLU_061989_0_0_5"/>
<dbReference type="Proteomes" id="UP000009887">
    <property type="component" value="Unassembled WGS sequence"/>
</dbReference>
<dbReference type="Pfam" id="PF03883">
    <property type="entry name" value="H2O2_YaaD"/>
    <property type="match status" value="1"/>
</dbReference>
<comment type="similarity">
    <text evidence="1">Belongs to the UPF0246 family.</text>
</comment>
<dbReference type="PATRIC" id="fig|883163.3.peg.3677"/>
<organism evidence="3 4">
    <name type="scientific">Sphingobium yanoikuyae ATCC 51230</name>
    <dbReference type="NCBI Taxonomy" id="883163"/>
    <lineage>
        <taxon>Bacteria</taxon>
        <taxon>Pseudomonadati</taxon>
        <taxon>Pseudomonadota</taxon>
        <taxon>Alphaproteobacteria</taxon>
        <taxon>Sphingomonadales</taxon>
        <taxon>Sphingomonadaceae</taxon>
        <taxon>Sphingobium</taxon>
    </lineage>
</organism>
<dbReference type="PANTHER" id="PTHR30283:SF4">
    <property type="entry name" value="PEROXIDE STRESS RESISTANCE PROTEIN YAAA"/>
    <property type="match status" value="1"/>
</dbReference>
<dbReference type="InterPro" id="IPR005583">
    <property type="entry name" value="YaaA"/>
</dbReference>
<dbReference type="GO" id="GO:0033194">
    <property type="term" value="P:response to hydroperoxide"/>
    <property type="evidence" value="ECO:0007669"/>
    <property type="project" value="TreeGrafter"/>
</dbReference>
<accession>K9D4T9</accession>
<dbReference type="NCBIfam" id="NF002542">
    <property type="entry name" value="PRK02101.1-3"/>
    <property type="match status" value="1"/>
</dbReference>
<dbReference type="GO" id="GO:0005829">
    <property type="term" value="C:cytosol"/>
    <property type="evidence" value="ECO:0007669"/>
    <property type="project" value="TreeGrafter"/>
</dbReference>
<evidence type="ECO:0000313" key="4">
    <source>
        <dbReference type="Proteomes" id="UP000009887"/>
    </source>
</evidence>
<proteinExistence type="inferred from homology"/>
<protein>
    <recommendedName>
        <fullName evidence="1">UPF0246 protein HMPREF9718_03610</fullName>
    </recommendedName>
</protein>
<dbReference type="EMBL" id="AGZU01000013">
    <property type="protein sequence ID" value="EKU73942.1"/>
    <property type="molecule type" value="Genomic_DNA"/>
</dbReference>
<dbReference type="AlphaFoldDB" id="K9D4T9"/>
<sequence length="290" mass="32157">MRWRGHQGPQAGAEAKSAGGREGEARSGLTPGRGAATARGMIVLLSPAKTLDFERALPPLAVTTPHFAEEARGLAKSAANLSQKRLAELMHISPRLAKLNADRFRDFSELPERQALYAFAGDVYSGFEVDTLDDAAVAFAQDHVRMLSGLYGLLRPLDAIRPYRLEMGTRWAPRHKKLTDWWGDRIAALLRAQAAEEGSGVVLNLASQEYFAAVENRLDGLRVIHVDFREPGPNGPRFVSFNAKRARGMMARWMCEHHVAAVEAMQGFDSDGYRFDPAESDADHWRFMRA</sequence>
<dbReference type="PANTHER" id="PTHR30283">
    <property type="entry name" value="PEROXIDE STRESS RESPONSE PROTEIN YAAA"/>
    <property type="match status" value="1"/>
</dbReference>
<feature type="region of interest" description="Disordered" evidence="2">
    <location>
        <begin position="1"/>
        <end position="33"/>
    </location>
</feature>
<evidence type="ECO:0000256" key="2">
    <source>
        <dbReference type="SAM" id="MobiDB-lite"/>
    </source>
</evidence>
<evidence type="ECO:0000313" key="3">
    <source>
        <dbReference type="EMBL" id="EKU73942.1"/>
    </source>
</evidence>
<dbReference type="HAMAP" id="MF_00652">
    <property type="entry name" value="UPF0246"/>
    <property type="match status" value="1"/>
</dbReference>
<comment type="caution">
    <text evidence="3">The sequence shown here is derived from an EMBL/GenBank/DDBJ whole genome shotgun (WGS) entry which is preliminary data.</text>
</comment>
<evidence type="ECO:0000256" key="1">
    <source>
        <dbReference type="HAMAP-Rule" id="MF_00652"/>
    </source>
</evidence>